<sequence length="482" mass="55177">MAIRTLVHGVRCSLEAGISRRLICTVAVNQKGLSLGSEILRLKHEINPSMLIQRWVASGCKLTIYELRNITKQLLKSSRYNDALEVLKWMDVELMVKTCNLGEAEEYFRVLPDSASRKAAAFPLLRGYVKERDTRKAEDFMRNLNELGLIVSPHLFNEMMKLYMATSEYKKVPAVILQMKQNHIPRNVLSYNLWLRACEELAGIAEAEVVYREMMDDENVQVGWSTLSTLANMYIRAGAFEKAFSALRCAEKKLSTCNHLGYFFIMTQYSSLKNKEGVLRLWDACKGVGRKMTCANYLRLLTCLIKADGLVEAERVFMEWESNCRKYDIRVSNVLLGAYMRNGMIEKAELFHLSTLEKGGCPNYKTWEILMEGWVKTQRMDKAISSMRNAFARFQHCNWRPSHGMLLAIAENLENHQKLEDANCYIKVLHHHGIATLPLYKVILRMHIRAGISALDTVKMMEKDNTEMDDEALALVRSSGSS</sequence>
<dbReference type="InterPro" id="IPR011990">
    <property type="entry name" value="TPR-like_helical_dom_sf"/>
</dbReference>
<dbReference type="InterPro" id="IPR002885">
    <property type="entry name" value="PPR_rpt"/>
</dbReference>
<comment type="similarity">
    <text evidence="1">Belongs to the PPR family. P subfamily.</text>
</comment>
<dbReference type="AlphaFoldDB" id="A0AAV8TX57"/>
<accession>A0AAV8TX57</accession>
<evidence type="ECO:0008006" key="5">
    <source>
        <dbReference type="Google" id="ProtNLM"/>
    </source>
</evidence>
<dbReference type="Pfam" id="PF13812">
    <property type="entry name" value="PPR_3"/>
    <property type="match status" value="1"/>
</dbReference>
<name>A0AAV8TX57_9ROSI</name>
<protein>
    <recommendedName>
        <fullName evidence="5">Pentatricopeptide repeat-containing protein</fullName>
    </recommendedName>
</protein>
<evidence type="ECO:0000256" key="2">
    <source>
        <dbReference type="ARBA" id="ARBA00022737"/>
    </source>
</evidence>
<evidence type="ECO:0000313" key="3">
    <source>
        <dbReference type="EMBL" id="KAJ8771596.1"/>
    </source>
</evidence>
<comment type="caution">
    <text evidence="3">The sequence shown here is derived from an EMBL/GenBank/DDBJ whole genome shotgun (WGS) entry which is preliminary data.</text>
</comment>
<dbReference type="PANTHER" id="PTHR45717">
    <property type="entry name" value="OS12G0527900 PROTEIN"/>
    <property type="match status" value="1"/>
</dbReference>
<gene>
    <name evidence="3" type="ORF">K2173_026773</name>
</gene>
<dbReference type="GO" id="GO:0003729">
    <property type="term" value="F:mRNA binding"/>
    <property type="evidence" value="ECO:0007669"/>
    <property type="project" value="UniProtKB-ARBA"/>
</dbReference>
<keyword evidence="2" id="KW-0677">Repeat</keyword>
<dbReference type="GO" id="GO:0005739">
    <property type="term" value="C:mitochondrion"/>
    <property type="evidence" value="ECO:0007669"/>
    <property type="project" value="TreeGrafter"/>
</dbReference>
<dbReference type="Proteomes" id="UP001159364">
    <property type="component" value="Linkage Group LG02"/>
</dbReference>
<evidence type="ECO:0000313" key="4">
    <source>
        <dbReference type="Proteomes" id="UP001159364"/>
    </source>
</evidence>
<keyword evidence="4" id="KW-1185">Reference proteome</keyword>
<dbReference type="PANTHER" id="PTHR45717:SF13">
    <property type="entry name" value="OS02G0796400 PROTEIN"/>
    <property type="match status" value="1"/>
</dbReference>
<evidence type="ECO:0000256" key="1">
    <source>
        <dbReference type="ARBA" id="ARBA00007626"/>
    </source>
</evidence>
<proteinExistence type="inferred from homology"/>
<reference evidence="3 4" key="1">
    <citation type="submission" date="2021-09" db="EMBL/GenBank/DDBJ databases">
        <title>Genomic insights and catalytic innovation underlie evolution of tropane alkaloids biosynthesis.</title>
        <authorList>
            <person name="Wang Y.-J."/>
            <person name="Tian T."/>
            <person name="Huang J.-P."/>
            <person name="Huang S.-X."/>
        </authorList>
    </citation>
    <scope>NUCLEOTIDE SEQUENCE [LARGE SCALE GENOMIC DNA]</scope>
    <source>
        <strain evidence="3">KIB-2018</strain>
        <tissue evidence="3">Leaf</tissue>
    </source>
</reference>
<dbReference type="SUPFAM" id="SSF48452">
    <property type="entry name" value="TPR-like"/>
    <property type="match status" value="1"/>
</dbReference>
<dbReference type="Pfam" id="PF01535">
    <property type="entry name" value="PPR"/>
    <property type="match status" value="1"/>
</dbReference>
<dbReference type="EMBL" id="JAIWQS010000002">
    <property type="protein sequence ID" value="KAJ8771596.1"/>
    <property type="molecule type" value="Genomic_DNA"/>
</dbReference>
<dbReference type="Gene3D" id="1.25.40.10">
    <property type="entry name" value="Tetratricopeptide repeat domain"/>
    <property type="match status" value="2"/>
</dbReference>
<organism evidence="3 4">
    <name type="scientific">Erythroxylum novogranatense</name>
    <dbReference type="NCBI Taxonomy" id="1862640"/>
    <lineage>
        <taxon>Eukaryota</taxon>
        <taxon>Viridiplantae</taxon>
        <taxon>Streptophyta</taxon>
        <taxon>Embryophyta</taxon>
        <taxon>Tracheophyta</taxon>
        <taxon>Spermatophyta</taxon>
        <taxon>Magnoliopsida</taxon>
        <taxon>eudicotyledons</taxon>
        <taxon>Gunneridae</taxon>
        <taxon>Pentapetalae</taxon>
        <taxon>rosids</taxon>
        <taxon>fabids</taxon>
        <taxon>Malpighiales</taxon>
        <taxon>Erythroxylaceae</taxon>
        <taxon>Erythroxylum</taxon>
    </lineage>
</organism>